<name>A0A8H4FMQ3_COLGL</name>
<evidence type="ECO:0000313" key="3">
    <source>
        <dbReference type="EMBL" id="KAF3807948.1"/>
    </source>
</evidence>
<dbReference type="Proteomes" id="UP000613401">
    <property type="component" value="Unassembled WGS sequence"/>
</dbReference>
<evidence type="ECO:0000256" key="2">
    <source>
        <dbReference type="SAM" id="SignalP"/>
    </source>
</evidence>
<reference evidence="3" key="2">
    <citation type="submission" date="2020-03" db="EMBL/GenBank/DDBJ databases">
        <authorList>
            <person name="Fu F.-F."/>
            <person name="Chen J."/>
        </authorList>
    </citation>
    <scope>NUCLEOTIDE SEQUENCE</scope>
    <source>
        <strain evidence="3">Lc1</strain>
    </source>
</reference>
<feature type="signal peptide" evidence="2">
    <location>
        <begin position="1"/>
        <end position="22"/>
    </location>
</feature>
<dbReference type="PANTHER" id="PTHR33657:SF6">
    <property type="entry name" value="SECRETED PROTEIN"/>
    <property type="match status" value="1"/>
</dbReference>
<keyword evidence="4" id="KW-1185">Reference proteome</keyword>
<evidence type="ECO:0008006" key="5">
    <source>
        <dbReference type="Google" id="ProtNLM"/>
    </source>
</evidence>
<feature type="region of interest" description="Disordered" evidence="1">
    <location>
        <begin position="278"/>
        <end position="309"/>
    </location>
</feature>
<protein>
    <recommendedName>
        <fullName evidence="5">NPP1 domain-containing protein</fullName>
    </recommendedName>
</protein>
<sequence length="309" mass="33398">MILRAQYLLTVCLLFSEAAVSAILPRDGDDYAGHPEVNHDQVAAFQQDSSPGIDGRLELMFNPLLVVTGGCDPYPAVDANGGLGGGLRPTGGGRSGCGNGGTGQVYARRGSSHGRDAIIYSYYFPKVRWGNGDNKGHRHYWASIVVWINQWSCDTEKPSSYRPVGMSYTTDHATWGYEPIIGGLTSKASPESSSPTSFIVQIHDNAMTPFKDADVTAASQRTLISWISLPVKAREALTDVKYEKTTVPFTDANIQASLDTAYQESFYIGLKDGQDCNTTISESDGADLNPDENPEDKDPEAIPLPPVTI</sequence>
<dbReference type="Pfam" id="PF05630">
    <property type="entry name" value="NPP1"/>
    <property type="match status" value="1"/>
</dbReference>
<dbReference type="EMBL" id="WVTB01000027">
    <property type="protein sequence ID" value="KAF3807948.1"/>
    <property type="molecule type" value="Genomic_DNA"/>
</dbReference>
<dbReference type="GeneID" id="69014827"/>
<dbReference type="AlphaFoldDB" id="A0A8H4FMQ3"/>
<dbReference type="RefSeq" id="XP_045267107.1">
    <property type="nucleotide sequence ID" value="XM_045407662.1"/>
</dbReference>
<accession>A0A8H4FMQ3</accession>
<keyword evidence="2" id="KW-0732">Signal</keyword>
<organism evidence="3 4">
    <name type="scientific">Colletotrichum gloeosporioides</name>
    <name type="common">Anthracnose fungus</name>
    <name type="synonym">Glomerella cingulata</name>
    <dbReference type="NCBI Taxonomy" id="474922"/>
    <lineage>
        <taxon>Eukaryota</taxon>
        <taxon>Fungi</taxon>
        <taxon>Dikarya</taxon>
        <taxon>Ascomycota</taxon>
        <taxon>Pezizomycotina</taxon>
        <taxon>Sordariomycetes</taxon>
        <taxon>Hypocreomycetidae</taxon>
        <taxon>Glomerellales</taxon>
        <taxon>Glomerellaceae</taxon>
        <taxon>Colletotrichum</taxon>
        <taxon>Colletotrichum gloeosporioides species complex</taxon>
    </lineage>
</organism>
<feature type="compositionally biased region" description="Acidic residues" evidence="1">
    <location>
        <begin position="289"/>
        <end position="298"/>
    </location>
</feature>
<proteinExistence type="predicted"/>
<reference evidence="3" key="1">
    <citation type="journal article" date="2020" name="Phytopathology">
        <title>Genome sequence and comparative analysis of Colletotrichum gloeosporioides isolated from Liriodendron leaves.</title>
        <authorList>
            <person name="Fu F.F."/>
            <person name="Hao Z."/>
            <person name="Wang P."/>
            <person name="Lu Y."/>
            <person name="Xue L.J."/>
            <person name="Wei G."/>
            <person name="Tian Y."/>
            <person name="Baishi H."/>
            <person name="Xu H."/>
            <person name="Shi J."/>
            <person name="Cheng T."/>
            <person name="Wang G."/>
            <person name="Yi Y."/>
            <person name="Chen J."/>
        </authorList>
    </citation>
    <scope>NUCLEOTIDE SEQUENCE</scope>
    <source>
        <strain evidence="3">Lc1</strain>
    </source>
</reference>
<dbReference type="PANTHER" id="PTHR33657">
    <property type="entry name" value="DOMAIN PROTEIN, PUTATIVE (AFU_ORTHOLOGUE AFUA_5G00600)-RELATED"/>
    <property type="match status" value="1"/>
</dbReference>
<gene>
    <name evidence="3" type="ORF">GCG54_00007684</name>
</gene>
<dbReference type="InterPro" id="IPR008701">
    <property type="entry name" value="NPP1"/>
</dbReference>
<evidence type="ECO:0000313" key="4">
    <source>
        <dbReference type="Proteomes" id="UP000613401"/>
    </source>
</evidence>
<comment type="caution">
    <text evidence="3">The sequence shown here is derived from an EMBL/GenBank/DDBJ whole genome shotgun (WGS) entry which is preliminary data.</text>
</comment>
<feature type="chain" id="PRO_5034331235" description="NPP1 domain-containing protein" evidence="2">
    <location>
        <begin position="23"/>
        <end position="309"/>
    </location>
</feature>
<evidence type="ECO:0000256" key="1">
    <source>
        <dbReference type="SAM" id="MobiDB-lite"/>
    </source>
</evidence>